<evidence type="ECO:0000256" key="2">
    <source>
        <dbReference type="ARBA" id="ARBA00023274"/>
    </source>
</evidence>
<keyword evidence="4" id="KW-1185">Reference proteome</keyword>
<dbReference type="SUPFAM" id="SSF50104">
    <property type="entry name" value="Translation proteins SH3-like domain"/>
    <property type="match status" value="1"/>
</dbReference>
<keyword evidence="1" id="KW-0689">Ribosomal protein</keyword>
<dbReference type="GO" id="GO:1990904">
    <property type="term" value="C:ribonucleoprotein complex"/>
    <property type="evidence" value="ECO:0007669"/>
    <property type="project" value="UniProtKB-KW"/>
</dbReference>
<dbReference type="CDD" id="cd06088">
    <property type="entry name" value="KOW_RPL14"/>
    <property type="match status" value="1"/>
</dbReference>
<sequence>MLSKNLSVGQVVESTSGRDIGRLFFIIKVVDDQYVLISDGKKRKLDQPKLKKVKHLKRYNVINNEVKNKILSCEYLTDAFLRAQLTKLDLSV</sequence>
<dbReference type="OrthoDB" id="1683515at2"/>
<dbReference type="RefSeq" id="WP_094367844.1">
    <property type="nucleotide sequence ID" value="NZ_NOJY02000042.1"/>
</dbReference>
<dbReference type="GO" id="GO:0005840">
    <property type="term" value="C:ribosome"/>
    <property type="evidence" value="ECO:0007669"/>
    <property type="project" value="UniProtKB-KW"/>
</dbReference>
<dbReference type="Gene3D" id="2.30.30.30">
    <property type="match status" value="1"/>
</dbReference>
<evidence type="ECO:0000313" key="3">
    <source>
        <dbReference type="EMBL" id="RDY25922.1"/>
    </source>
</evidence>
<protein>
    <submittedName>
        <fullName evidence="3">KOW domain-containing protein</fullName>
    </submittedName>
</protein>
<dbReference type="InterPro" id="IPR008991">
    <property type="entry name" value="Translation_prot_SH3-like_sf"/>
</dbReference>
<reference evidence="3 4" key="1">
    <citation type="journal article" date="2017" name="Genome Announc.">
        <title>Draft Genome Sequence of Romboutsia weinsteinii sp. nov. Strain CCRI-19649(T) Isolated from Surface Water.</title>
        <authorList>
            <person name="Maheux A.F."/>
            <person name="Boudreau D.K."/>
            <person name="Berube E."/>
            <person name="Boissinot M."/>
            <person name="Cantin P."/>
            <person name="Raymond F."/>
            <person name="Corbeil J."/>
            <person name="Omar R.F."/>
            <person name="Bergeron M.G."/>
        </authorList>
    </citation>
    <scope>NUCLEOTIDE SEQUENCE [LARGE SCALE GENOMIC DNA]</scope>
    <source>
        <strain evidence="3 4">CCRI-19649</strain>
    </source>
</reference>
<evidence type="ECO:0000256" key="1">
    <source>
        <dbReference type="ARBA" id="ARBA00022980"/>
    </source>
</evidence>
<organism evidence="3 4">
    <name type="scientific">Romboutsia weinsteinii</name>
    <dbReference type="NCBI Taxonomy" id="2020949"/>
    <lineage>
        <taxon>Bacteria</taxon>
        <taxon>Bacillati</taxon>
        <taxon>Bacillota</taxon>
        <taxon>Clostridia</taxon>
        <taxon>Peptostreptococcales</taxon>
        <taxon>Peptostreptococcaceae</taxon>
        <taxon>Romboutsia</taxon>
    </lineage>
</organism>
<dbReference type="InterPro" id="IPR014722">
    <property type="entry name" value="Rib_uL2_dom2"/>
</dbReference>
<comment type="caution">
    <text evidence="3">The sequence shown here is derived from an EMBL/GenBank/DDBJ whole genome shotgun (WGS) entry which is preliminary data.</text>
</comment>
<dbReference type="EMBL" id="NOJY02000042">
    <property type="protein sequence ID" value="RDY25922.1"/>
    <property type="molecule type" value="Genomic_DNA"/>
</dbReference>
<dbReference type="AlphaFoldDB" id="A0A371IZI6"/>
<gene>
    <name evidence="3" type="ORF">CHL78_015840</name>
</gene>
<evidence type="ECO:0000313" key="4">
    <source>
        <dbReference type="Proteomes" id="UP000215694"/>
    </source>
</evidence>
<name>A0A371IZI6_9FIRM</name>
<accession>A0A371IZI6</accession>
<keyword evidence="2" id="KW-0687">Ribonucleoprotein</keyword>
<dbReference type="Proteomes" id="UP000215694">
    <property type="component" value="Unassembled WGS sequence"/>
</dbReference>
<proteinExistence type="predicted"/>
<dbReference type="InterPro" id="IPR041985">
    <property type="entry name" value="Ribosomal_eL14_KOW"/>
</dbReference>